<dbReference type="AlphaFoldDB" id="A0A225WCF6"/>
<accession>A0A225WCF6</accession>
<reference evidence="2" key="1">
    <citation type="submission" date="2017-03" db="EMBL/GenBank/DDBJ databases">
        <title>Phytopthora megakarya and P. palmivora, two closely related causual agents of cacao black pod achieved similar genome size and gene model numbers by different mechanisms.</title>
        <authorList>
            <person name="Ali S."/>
            <person name="Shao J."/>
            <person name="Larry D.J."/>
            <person name="Kronmiller B."/>
            <person name="Shen D."/>
            <person name="Strem M.D."/>
            <person name="Melnick R.L."/>
            <person name="Guiltinan M.J."/>
            <person name="Tyler B.M."/>
            <person name="Meinhardt L.W."/>
            <person name="Bailey B.A."/>
        </authorList>
    </citation>
    <scope>NUCLEOTIDE SEQUENCE [LARGE SCALE GENOMIC DNA]</scope>
    <source>
        <strain evidence="2">zdho120</strain>
    </source>
</reference>
<protein>
    <submittedName>
        <fullName evidence="1">RxLR effector protein</fullName>
    </submittedName>
</protein>
<comment type="caution">
    <text evidence="1">The sequence shown here is derived from an EMBL/GenBank/DDBJ whole genome shotgun (WGS) entry which is preliminary data.</text>
</comment>
<dbReference type="OrthoDB" id="103738at2759"/>
<evidence type="ECO:0000313" key="1">
    <source>
        <dbReference type="EMBL" id="OWZ14918.1"/>
    </source>
</evidence>
<dbReference type="EMBL" id="NBNE01001233">
    <property type="protein sequence ID" value="OWZ14918.1"/>
    <property type="molecule type" value="Genomic_DNA"/>
</dbReference>
<dbReference type="STRING" id="4795.A0A225WCF6"/>
<name>A0A225WCF6_9STRA</name>
<sequence>MLNYVENTIHWLRHGIYLTLVYMDSRGQQMPMWKTNTFSTHSRYNLHGSSKVTKAKSSDWINAALNQTPTELWAHKNELSEYQVWIAYQGATCQLNLYHEDQATDNSCRRTQQCQGVKETIEHILWECQISQVCWQHLISYWTGEEQTNESMAQYMVFCAKWQALPISRTRKETLHLYEQNQSEKMEDTWKRIWRISSTIYNEIVNPAQLDYI</sequence>
<organism evidence="1 2">
    <name type="scientific">Phytophthora megakarya</name>
    <dbReference type="NCBI Taxonomy" id="4795"/>
    <lineage>
        <taxon>Eukaryota</taxon>
        <taxon>Sar</taxon>
        <taxon>Stramenopiles</taxon>
        <taxon>Oomycota</taxon>
        <taxon>Peronosporomycetes</taxon>
        <taxon>Peronosporales</taxon>
        <taxon>Peronosporaceae</taxon>
        <taxon>Phytophthora</taxon>
    </lineage>
</organism>
<gene>
    <name evidence="1" type="ORF">PHMEG_00011532</name>
</gene>
<keyword evidence="2" id="KW-1185">Reference proteome</keyword>
<proteinExistence type="predicted"/>
<dbReference type="Proteomes" id="UP000198211">
    <property type="component" value="Unassembled WGS sequence"/>
</dbReference>
<evidence type="ECO:0000313" key="2">
    <source>
        <dbReference type="Proteomes" id="UP000198211"/>
    </source>
</evidence>